<reference evidence="1" key="1">
    <citation type="submission" date="2018-02" db="EMBL/GenBank/DDBJ databases">
        <title>Rhizophora mucronata_Transcriptome.</title>
        <authorList>
            <person name="Meera S.P."/>
            <person name="Sreeshan A."/>
            <person name="Augustine A."/>
        </authorList>
    </citation>
    <scope>NUCLEOTIDE SEQUENCE</scope>
    <source>
        <tissue evidence="1">Leaf</tissue>
    </source>
</reference>
<dbReference type="EMBL" id="GGEC01068861">
    <property type="protein sequence ID" value="MBX49345.1"/>
    <property type="molecule type" value="Transcribed_RNA"/>
</dbReference>
<proteinExistence type="predicted"/>
<organism evidence="1">
    <name type="scientific">Rhizophora mucronata</name>
    <name type="common">Asiatic mangrove</name>
    <dbReference type="NCBI Taxonomy" id="61149"/>
    <lineage>
        <taxon>Eukaryota</taxon>
        <taxon>Viridiplantae</taxon>
        <taxon>Streptophyta</taxon>
        <taxon>Embryophyta</taxon>
        <taxon>Tracheophyta</taxon>
        <taxon>Spermatophyta</taxon>
        <taxon>Magnoliopsida</taxon>
        <taxon>eudicotyledons</taxon>
        <taxon>Gunneridae</taxon>
        <taxon>Pentapetalae</taxon>
        <taxon>rosids</taxon>
        <taxon>fabids</taxon>
        <taxon>Malpighiales</taxon>
        <taxon>Rhizophoraceae</taxon>
        <taxon>Rhizophora</taxon>
    </lineage>
</organism>
<dbReference type="AlphaFoldDB" id="A0A2P2P3L2"/>
<protein>
    <submittedName>
        <fullName evidence="1">Uncharacterized protein</fullName>
    </submittedName>
</protein>
<evidence type="ECO:0000313" key="1">
    <source>
        <dbReference type="EMBL" id="MBX49345.1"/>
    </source>
</evidence>
<name>A0A2P2P3L2_RHIMU</name>
<accession>A0A2P2P3L2</accession>
<sequence>MHAHGPELHKQLQKLCFHEQAHMERLKQIKGDSYKLVVPLIANIANEGEPTGSHTDVVFCFSLSFIF</sequence>